<feature type="compositionally biased region" description="Polar residues" evidence="1">
    <location>
        <begin position="48"/>
        <end position="59"/>
    </location>
</feature>
<evidence type="ECO:0000259" key="2">
    <source>
        <dbReference type="Pfam" id="PF03732"/>
    </source>
</evidence>
<sequence>MENNQNTSGGNEQQHAPATPPPNVHGDQHNGEPYSDTEDRNPTFVTPAPSQRVNAQMPSVHSDSIVAAMQQQLNDLKKFMLPPGFKLPELELYDGTGDPVKYLDDYIAHMTITSNYPDVYAKAFPNSVTGRVRDWYMTLPLKTIDTYQQTANAFVAKFGATIQRRQDERILMDIQQGKNESLRDYHSRYNNLLLNIHMVDDKVAYMVFFKGLCYGGKIHEERPQGRGPSAPYYPARGPKRSPTCHNPYRRPKRPYSRRTDKRAAEQIEETSLVDGCISTISGGFYGGGDSKNSRNKYAQREVYDVANIQCNTQLITFTDEDCQGLEMSHDDPLVIAPKIAHFTVERMMVDTGSLTDILYLSTFDKLSCQGV</sequence>
<dbReference type="PANTHER" id="PTHR33223:SF10">
    <property type="entry name" value="AMINOTRANSFERASE-LIKE PLANT MOBILE DOMAIN-CONTAINING PROTEIN"/>
    <property type="match status" value="1"/>
</dbReference>
<organism evidence="3 4">
    <name type="scientific">Lithospermum erythrorhizon</name>
    <name type="common">Purple gromwell</name>
    <name type="synonym">Lithospermum officinale var. erythrorhizon</name>
    <dbReference type="NCBI Taxonomy" id="34254"/>
    <lineage>
        <taxon>Eukaryota</taxon>
        <taxon>Viridiplantae</taxon>
        <taxon>Streptophyta</taxon>
        <taxon>Embryophyta</taxon>
        <taxon>Tracheophyta</taxon>
        <taxon>Spermatophyta</taxon>
        <taxon>Magnoliopsida</taxon>
        <taxon>eudicotyledons</taxon>
        <taxon>Gunneridae</taxon>
        <taxon>Pentapetalae</taxon>
        <taxon>asterids</taxon>
        <taxon>lamiids</taxon>
        <taxon>Boraginales</taxon>
        <taxon>Boraginaceae</taxon>
        <taxon>Boraginoideae</taxon>
        <taxon>Lithospermeae</taxon>
        <taxon>Lithospermum</taxon>
    </lineage>
</organism>
<keyword evidence="4" id="KW-1185">Reference proteome</keyword>
<dbReference type="InterPro" id="IPR005162">
    <property type="entry name" value="Retrotrans_gag_dom"/>
</dbReference>
<feature type="region of interest" description="Disordered" evidence="1">
    <location>
        <begin position="1"/>
        <end position="59"/>
    </location>
</feature>
<dbReference type="Pfam" id="PF03732">
    <property type="entry name" value="Retrotrans_gag"/>
    <property type="match status" value="1"/>
</dbReference>
<accession>A0AAV3NN87</accession>
<feature type="compositionally biased region" description="Polar residues" evidence="1">
    <location>
        <begin position="1"/>
        <end position="16"/>
    </location>
</feature>
<dbReference type="AlphaFoldDB" id="A0AAV3NN87"/>
<comment type="caution">
    <text evidence="3">The sequence shown here is derived from an EMBL/GenBank/DDBJ whole genome shotgun (WGS) entry which is preliminary data.</text>
</comment>
<proteinExistence type="predicted"/>
<dbReference type="Proteomes" id="UP001454036">
    <property type="component" value="Unassembled WGS sequence"/>
</dbReference>
<gene>
    <name evidence="3" type="ORF">LIER_35173</name>
</gene>
<evidence type="ECO:0000313" key="3">
    <source>
        <dbReference type="EMBL" id="GAA0139986.1"/>
    </source>
</evidence>
<dbReference type="PANTHER" id="PTHR33223">
    <property type="entry name" value="CCHC-TYPE DOMAIN-CONTAINING PROTEIN"/>
    <property type="match status" value="1"/>
</dbReference>
<evidence type="ECO:0000313" key="4">
    <source>
        <dbReference type="Proteomes" id="UP001454036"/>
    </source>
</evidence>
<reference evidence="3 4" key="1">
    <citation type="submission" date="2024-01" db="EMBL/GenBank/DDBJ databases">
        <title>The complete chloroplast genome sequence of Lithospermum erythrorhizon: insights into the phylogenetic relationship among Boraginaceae species and the maternal lineages of purple gromwells.</title>
        <authorList>
            <person name="Okada T."/>
            <person name="Watanabe K."/>
        </authorList>
    </citation>
    <scope>NUCLEOTIDE SEQUENCE [LARGE SCALE GENOMIC DNA]</scope>
</reference>
<evidence type="ECO:0000256" key="1">
    <source>
        <dbReference type="SAM" id="MobiDB-lite"/>
    </source>
</evidence>
<dbReference type="EMBL" id="BAABME010015211">
    <property type="protein sequence ID" value="GAA0139986.1"/>
    <property type="molecule type" value="Genomic_DNA"/>
</dbReference>
<name>A0AAV3NN87_LITER</name>
<feature type="compositionally biased region" description="Basic residues" evidence="1">
    <location>
        <begin position="247"/>
        <end position="256"/>
    </location>
</feature>
<feature type="region of interest" description="Disordered" evidence="1">
    <location>
        <begin position="223"/>
        <end position="264"/>
    </location>
</feature>
<feature type="domain" description="Retrotransposon gag" evidence="2">
    <location>
        <begin position="123"/>
        <end position="212"/>
    </location>
</feature>
<protein>
    <recommendedName>
        <fullName evidence="2">Retrotransposon gag domain-containing protein</fullName>
    </recommendedName>
</protein>